<keyword evidence="2 6" id="KW-0694">RNA-binding</keyword>
<evidence type="ECO:0000256" key="6">
    <source>
        <dbReference type="PROSITE-ProRule" id="PRU00182"/>
    </source>
</evidence>
<sequence>MSSKRTRLDRFLAKHLQVPRKQVRLVLLANRITVDGDVVREMDYQLHEFDQVALDGQLLRGDKPRHIMVHKPVGVVSATKDDIHPTVLDLLPEEERHGLHIVGRLDLNTSGLVLLTNDSRWSKALMAPDHHVAKEYLVTLQNPLSGDYIPVFRDGMYFGYEGITTLPATLEILSPYQAKVVLVEGKYHQIKRMFGRFRNPVVGLHRSRVGNLILDSDLPPGQWRHLTSGEIAAL</sequence>
<dbReference type="InterPro" id="IPR020094">
    <property type="entry name" value="TruA/RsuA/RluB/E/F_N"/>
</dbReference>
<dbReference type="eggNOG" id="COG1187">
    <property type="taxonomic scope" value="Bacteria"/>
</dbReference>
<dbReference type="Gene3D" id="3.30.70.580">
    <property type="entry name" value="Pseudouridine synthase I, catalytic domain, N-terminal subdomain"/>
    <property type="match status" value="1"/>
</dbReference>
<dbReference type="RefSeq" id="WP_020584155.1">
    <property type="nucleotide sequence ID" value="NZ_JOJP01000001.1"/>
</dbReference>
<dbReference type="NCBIfam" id="TIGR00093">
    <property type="entry name" value="pseudouridine synthase"/>
    <property type="match status" value="1"/>
</dbReference>
<evidence type="ECO:0000313" key="9">
    <source>
        <dbReference type="EMBL" id="KEI70105.1"/>
    </source>
</evidence>
<evidence type="ECO:0000256" key="5">
    <source>
        <dbReference type="ARBA" id="ARBA00037590"/>
    </source>
</evidence>
<dbReference type="GO" id="GO:0000455">
    <property type="term" value="P:enzyme-directed rRNA pseudouridine synthesis"/>
    <property type="evidence" value="ECO:0007669"/>
    <property type="project" value="UniProtKB-ARBA"/>
</dbReference>
<dbReference type="PANTHER" id="PTHR47683:SF4">
    <property type="entry name" value="PSEUDOURIDINE SYNTHASE"/>
    <property type="match status" value="1"/>
</dbReference>
<dbReference type="SMART" id="SM00363">
    <property type="entry name" value="S4"/>
    <property type="match status" value="1"/>
</dbReference>
<dbReference type="Pfam" id="PF01479">
    <property type="entry name" value="S4"/>
    <property type="match status" value="1"/>
</dbReference>
<comment type="similarity">
    <text evidence="1 7">Belongs to the pseudouridine synthase RsuA family.</text>
</comment>
<dbReference type="InterPro" id="IPR000748">
    <property type="entry name" value="PsdUridine_synth_RsuA/RluB/E/F"/>
</dbReference>
<dbReference type="Proteomes" id="UP000027997">
    <property type="component" value="Unassembled WGS sequence"/>
</dbReference>
<protein>
    <recommendedName>
        <fullName evidence="7">Pseudouridine synthase</fullName>
        <ecNumber evidence="7">5.4.99.-</ecNumber>
    </recommendedName>
</protein>
<evidence type="ECO:0000256" key="2">
    <source>
        <dbReference type="ARBA" id="ARBA00022884"/>
    </source>
</evidence>
<dbReference type="PROSITE" id="PS50889">
    <property type="entry name" value="S4"/>
    <property type="match status" value="1"/>
</dbReference>
<dbReference type="InterPro" id="IPR018496">
    <property type="entry name" value="PsdUridine_synth_RsuA/RluB_CS"/>
</dbReference>
<dbReference type="AlphaFoldDB" id="A0A081K7H9"/>
<dbReference type="SUPFAM" id="SSF55174">
    <property type="entry name" value="Alpha-L RNA-binding motif"/>
    <property type="match status" value="1"/>
</dbReference>
<name>A0A081K7H9_9GAMM</name>
<evidence type="ECO:0000256" key="3">
    <source>
        <dbReference type="ARBA" id="ARBA00023235"/>
    </source>
</evidence>
<dbReference type="EC" id="5.4.99.-" evidence="7"/>
<organism evidence="9 10">
    <name type="scientific">Endozoicomonas elysicola</name>
    <dbReference type="NCBI Taxonomy" id="305900"/>
    <lineage>
        <taxon>Bacteria</taxon>
        <taxon>Pseudomonadati</taxon>
        <taxon>Pseudomonadota</taxon>
        <taxon>Gammaproteobacteria</taxon>
        <taxon>Oceanospirillales</taxon>
        <taxon>Endozoicomonadaceae</taxon>
        <taxon>Endozoicomonas</taxon>
    </lineage>
</organism>
<evidence type="ECO:0000313" key="10">
    <source>
        <dbReference type="Proteomes" id="UP000027997"/>
    </source>
</evidence>
<reference evidence="9 10" key="1">
    <citation type="submission" date="2014-06" db="EMBL/GenBank/DDBJ databases">
        <title>Whole Genome Sequences of Three Symbiotic Endozoicomonas Bacteria.</title>
        <authorList>
            <person name="Neave M.J."/>
            <person name="Apprill A."/>
            <person name="Voolstra C.R."/>
        </authorList>
    </citation>
    <scope>NUCLEOTIDE SEQUENCE [LARGE SCALE GENOMIC DNA]</scope>
    <source>
        <strain evidence="9 10">DSM 22380</strain>
    </source>
</reference>
<dbReference type="Gene3D" id="3.10.290.10">
    <property type="entry name" value="RNA-binding S4 domain"/>
    <property type="match status" value="1"/>
</dbReference>
<dbReference type="GO" id="GO:0160136">
    <property type="term" value="F:16S rRNA pseudouridine(516) synthase activity"/>
    <property type="evidence" value="ECO:0007669"/>
    <property type="project" value="UniProtKB-EC"/>
</dbReference>
<evidence type="ECO:0000259" key="8">
    <source>
        <dbReference type="SMART" id="SM00363"/>
    </source>
</evidence>
<dbReference type="InterPro" id="IPR006145">
    <property type="entry name" value="PsdUridine_synth_RsuA/RluA"/>
</dbReference>
<feature type="domain" description="RNA-binding S4" evidence="8">
    <location>
        <begin position="6"/>
        <end position="66"/>
    </location>
</feature>
<dbReference type="InterPro" id="IPR002942">
    <property type="entry name" value="S4_RNA-bd"/>
</dbReference>
<dbReference type="CDD" id="cd02553">
    <property type="entry name" value="PseudoU_synth_RsuA"/>
    <property type="match status" value="1"/>
</dbReference>
<dbReference type="PANTHER" id="PTHR47683">
    <property type="entry name" value="PSEUDOURIDINE SYNTHASE FAMILY PROTEIN-RELATED"/>
    <property type="match status" value="1"/>
</dbReference>
<dbReference type="Gene3D" id="3.30.70.1560">
    <property type="entry name" value="Alpha-L RNA-binding motif"/>
    <property type="match status" value="1"/>
</dbReference>
<evidence type="ECO:0000256" key="7">
    <source>
        <dbReference type="RuleBase" id="RU003887"/>
    </source>
</evidence>
<accession>A0A081K7H9</accession>
<dbReference type="Pfam" id="PF00849">
    <property type="entry name" value="PseudoU_synth_2"/>
    <property type="match status" value="1"/>
</dbReference>
<evidence type="ECO:0000256" key="1">
    <source>
        <dbReference type="ARBA" id="ARBA00008348"/>
    </source>
</evidence>
<dbReference type="InterPro" id="IPR042092">
    <property type="entry name" value="PsdUridine_s_RsuA/RluB/E/F_cat"/>
</dbReference>
<dbReference type="EMBL" id="JOJP01000001">
    <property type="protein sequence ID" value="KEI70105.1"/>
    <property type="molecule type" value="Genomic_DNA"/>
</dbReference>
<dbReference type="PROSITE" id="PS01149">
    <property type="entry name" value="PSI_RSU"/>
    <property type="match status" value="1"/>
</dbReference>
<dbReference type="InterPro" id="IPR020103">
    <property type="entry name" value="PsdUridine_synth_cat_dom_sf"/>
</dbReference>
<keyword evidence="10" id="KW-1185">Reference proteome</keyword>
<comment type="catalytic activity">
    <reaction evidence="4">
        <text>uridine(516) in 16S rRNA = pseudouridine(516) in 16S rRNA</text>
        <dbReference type="Rhea" id="RHEA:38867"/>
        <dbReference type="Rhea" id="RHEA-COMP:10089"/>
        <dbReference type="Rhea" id="RHEA-COMP:10090"/>
        <dbReference type="ChEBI" id="CHEBI:65314"/>
        <dbReference type="ChEBI" id="CHEBI:65315"/>
        <dbReference type="EC" id="5.4.99.19"/>
    </reaction>
</comment>
<dbReference type="STRING" id="305900.GV64_04495"/>
<dbReference type="GO" id="GO:0003723">
    <property type="term" value="F:RNA binding"/>
    <property type="evidence" value="ECO:0007669"/>
    <property type="project" value="UniProtKB-KW"/>
</dbReference>
<gene>
    <name evidence="9" type="ORF">GV64_04495</name>
</gene>
<comment type="caution">
    <text evidence="9">The sequence shown here is derived from an EMBL/GenBank/DDBJ whole genome shotgun (WGS) entry which is preliminary data.</text>
</comment>
<proteinExistence type="inferred from homology"/>
<evidence type="ECO:0000256" key="4">
    <source>
        <dbReference type="ARBA" id="ARBA00036749"/>
    </source>
</evidence>
<dbReference type="SUPFAM" id="SSF55120">
    <property type="entry name" value="Pseudouridine synthase"/>
    <property type="match status" value="1"/>
</dbReference>
<dbReference type="InterPro" id="IPR050343">
    <property type="entry name" value="RsuA_PseudoU_synthase"/>
</dbReference>
<keyword evidence="3 7" id="KW-0413">Isomerase</keyword>
<dbReference type="InterPro" id="IPR036986">
    <property type="entry name" value="S4_RNA-bd_sf"/>
</dbReference>
<comment type="function">
    <text evidence="5">Responsible for synthesis of pseudouridine from uracil-516 in 16S ribosomal RNA.</text>
</comment>